<dbReference type="Pfam" id="PF17953">
    <property type="entry name" value="Csm4_C"/>
    <property type="match status" value="1"/>
</dbReference>
<proteinExistence type="inferred from homology"/>
<evidence type="ECO:0000256" key="3">
    <source>
        <dbReference type="ARBA" id="ARBA00022884"/>
    </source>
</evidence>
<evidence type="ECO:0000259" key="6">
    <source>
        <dbReference type="Pfam" id="PF17953"/>
    </source>
</evidence>
<dbReference type="GO" id="GO:0003723">
    <property type="term" value="F:RNA binding"/>
    <property type="evidence" value="ECO:0007669"/>
    <property type="project" value="UniProtKB-KW"/>
</dbReference>
<dbReference type="EMBL" id="CP149784">
    <property type="protein sequence ID" value="WYF46696.1"/>
    <property type="molecule type" value="Genomic_DNA"/>
</dbReference>
<dbReference type="InterPro" id="IPR005510">
    <property type="entry name" value="Csm4"/>
</dbReference>
<name>A0AAU6Q7S6_9DEIO</name>
<feature type="domain" description="Csm4 C-terminal" evidence="6">
    <location>
        <begin position="274"/>
        <end position="357"/>
    </location>
</feature>
<geneLocation type="plasmid" evidence="7">
    <name>p1</name>
</geneLocation>
<gene>
    <name evidence="7" type="ORF">WDJ50_17810</name>
</gene>
<dbReference type="InterPro" id="IPR040932">
    <property type="entry name" value="Csm4_C"/>
</dbReference>
<evidence type="ECO:0000313" key="7">
    <source>
        <dbReference type="EMBL" id="WYF46696.1"/>
    </source>
</evidence>
<evidence type="ECO:0000256" key="2">
    <source>
        <dbReference type="ARBA" id="ARBA00016109"/>
    </source>
</evidence>
<reference evidence="7" key="1">
    <citation type="submission" date="2024-03" db="EMBL/GenBank/DDBJ databases">
        <title>Deinococcus weizhi sp. nov., isolated from human skin.</title>
        <authorList>
            <person name="Wei Z."/>
            <person name="Tian F."/>
            <person name="Yang C."/>
            <person name="Xin L.T."/>
            <person name="Wen Z.J."/>
            <person name="Lan K.C."/>
            <person name="Yu L."/>
            <person name="Zhe W."/>
            <person name="Dan F.D."/>
            <person name="Jun W."/>
            <person name="Rui Z."/>
            <person name="Yong X.J."/>
            <person name="Ting Y."/>
            <person name="Wei X."/>
            <person name="Xu Z.G."/>
            <person name="Xin Z."/>
            <person name="Dong F.G."/>
            <person name="Ni X.M."/>
            <person name="Zheng M.G."/>
            <person name="Chun Y."/>
            <person name="Qian W.X."/>
        </authorList>
    </citation>
    <scope>NUCLEOTIDE SEQUENCE</scope>
    <source>
        <strain evidence="7">VB142</strain>
        <plasmid evidence="7">p1</plasmid>
    </source>
</reference>
<sequence>MGHYDLIVLTFRQPFRGREQREGYLPSDTLWGALYATDAYLQGTPLPVENPYRVSSAFPFVGGEWLLPKPRVSAQAPETAQAGSSDKKKAKALNYVRLQDFLSLAAGQRLEHLDEALAVQRRALLPVAVDAPLSVSDRALKQVAQAAKRDANQLAQEKYGAGLSELSETEKLHLLRQLRGRSANAKAERQRNTQDRVTSQTDTFMTSGVTQPRMAFLLETTSPEQRTRLLAALRLLADTGLGGMRTQGSGQFDFEVQTVPEELQLRLRKADGPHILLGLTRPTAAEARAIENDPNSRYGLIRRDGFLDGTGWQRQDVWMMTEGSLVPGPLTGTLADVAPPNHPHPVWRSGLALSLGVEA</sequence>
<dbReference type="GO" id="GO:0051607">
    <property type="term" value="P:defense response to virus"/>
    <property type="evidence" value="ECO:0007669"/>
    <property type="project" value="UniProtKB-KW"/>
</dbReference>
<protein>
    <recommendedName>
        <fullName evidence="2">CRISPR system Cms protein Csm4</fullName>
    </recommendedName>
</protein>
<organism evidence="7">
    <name type="scientific">Deinococcus sp. VB142</name>
    <dbReference type="NCBI Taxonomy" id="3112952"/>
    <lineage>
        <taxon>Bacteria</taxon>
        <taxon>Thermotogati</taxon>
        <taxon>Deinococcota</taxon>
        <taxon>Deinococci</taxon>
        <taxon>Deinococcales</taxon>
        <taxon>Deinococcaceae</taxon>
        <taxon>Deinococcus</taxon>
    </lineage>
</organism>
<evidence type="ECO:0000256" key="1">
    <source>
        <dbReference type="ARBA" id="ARBA00005772"/>
    </source>
</evidence>
<evidence type="ECO:0000256" key="4">
    <source>
        <dbReference type="ARBA" id="ARBA00023118"/>
    </source>
</evidence>
<comment type="similarity">
    <text evidence="1">Belongs to the CRISPR-associated Csm4 family.</text>
</comment>
<evidence type="ECO:0000256" key="5">
    <source>
        <dbReference type="SAM" id="MobiDB-lite"/>
    </source>
</evidence>
<dbReference type="NCBIfam" id="TIGR01903">
    <property type="entry name" value="cas5_csm4"/>
    <property type="match status" value="1"/>
</dbReference>
<dbReference type="RefSeq" id="WP_339098186.1">
    <property type="nucleotide sequence ID" value="NZ_CP149784.1"/>
</dbReference>
<feature type="region of interest" description="Disordered" evidence="5">
    <location>
        <begin position="180"/>
        <end position="201"/>
    </location>
</feature>
<accession>A0AAU6Q7S6</accession>
<keyword evidence="4" id="KW-0051">Antiviral defense</keyword>
<dbReference type="AlphaFoldDB" id="A0AAU6Q7S6"/>
<keyword evidence="3" id="KW-0694">RNA-binding</keyword>
<keyword evidence="7" id="KW-0614">Plasmid</keyword>